<reference evidence="1" key="2">
    <citation type="journal article" date="2021" name="PeerJ">
        <title>Extensive microbial diversity within the chicken gut microbiome revealed by metagenomics and culture.</title>
        <authorList>
            <person name="Gilroy R."/>
            <person name="Ravi A."/>
            <person name="Getino M."/>
            <person name="Pursley I."/>
            <person name="Horton D.L."/>
            <person name="Alikhan N.F."/>
            <person name="Baker D."/>
            <person name="Gharbi K."/>
            <person name="Hall N."/>
            <person name="Watson M."/>
            <person name="Adriaenssens E.M."/>
            <person name="Foster-Nyarko E."/>
            <person name="Jarju S."/>
            <person name="Secka A."/>
            <person name="Antonio M."/>
            <person name="Oren A."/>
            <person name="Chaudhuri R.R."/>
            <person name="La Ragione R."/>
            <person name="Hildebrand F."/>
            <person name="Pallen M.J."/>
        </authorList>
    </citation>
    <scope>NUCLEOTIDE SEQUENCE</scope>
    <source>
        <strain evidence="1">ChiSjej3B21-11622</strain>
    </source>
</reference>
<name>A0A9D0ZT80_9FIRM</name>
<comment type="caution">
    <text evidence="1">The sequence shown here is derived from an EMBL/GenBank/DDBJ whole genome shotgun (WGS) entry which is preliminary data.</text>
</comment>
<dbReference type="PANTHER" id="PTHR10000:SF8">
    <property type="entry name" value="HAD SUPERFAMILY HYDROLASE-LIKE, TYPE 3"/>
    <property type="match status" value="1"/>
</dbReference>
<dbReference type="Pfam" id="PF08282">
    <property type="entry name" value="Hydrolase_3"/>
    <property type="match status" value="1"/>
</dbReference>
<dbReference type="InterPro" id="IPR036412">
    <property type="entry name" value="HAD-like_sf"/>
</dbReference>
<dbReference type="InterPro" id="IPR006379">
    <property type="entry name" value="HAD-SF_hydro_IIB"/>
</dbReference>
<dbReference type="NCBIfam" id="TIGR01484">
    <property type="entry name" value="HAD-SF-IIB"/>
    <property type="match status" value="1"/>
</dbReference>
<dbReference type="SUPFAM" id="SSF56784">
    <property type="entry name" value="HAD-like"/>
    <property type="match status" value="1"/>
</dbReference>
<dbReference type="GO" id="GO:0005829">
    <property type="term" value="C:cytosol"/>
    <property type="evidence" value="ECO:0007669"/>
    <property type="project" value="TreeGrafter"/>
</dbReference>
<dbReference type="SFLD" id="SFLDG01140">
    <property type="entry name" value="C2.B:_Phosphomannomutase_and_P"/>
    <property type="match status" value="1"/>
</dbReference>
<dbReference type="PROSITE" id="PS01229">
    <property type="entry name" value="COF_2"/>
    <property type="match status" value="1"/>
</dbReference>
<dbReference type="Gene3D" id="3.30.1240.10">
    <property type="match status" value="1"/>
</dbReference>
<sequence>MIKLIASDLDGTMLLNGAQSLREGTVELIRKLTGQGRIFVAASGRQYPNLRRLFRGVEDEIAYICENGALVMYRGEALDKHIVDRKTGQYLMKEILKKDGAEVLLSGVNTCYIQPKDPDYARHLKEVVKNNVTVVEDILNTEEPYLKISLYEKEGVKPNFQYWKEKFAGVAKVVTSGNAWLDTLQDGVDKGSAIRALQKHFGISPEETIAFGDNYNDLEMLRGVGYPVAMEKAPEAVKRICTMETSLVEETLEEILEGTYD</sequence>
<dbReference type="Gene3D" id="3.40.50.1000">
    <property type="entry name" value="HAD superfamily/HAD-like"/>
    <property type="match status" value="1"/>
</dbReference>
<keyword evidence="1" id="KW-0378">Hydrolase</keyword>
<evidence type="ECO:0000313" key="2">
    <source>
        <dbReference type="Proteomes" id="UP000886886"/>
    </source>
</evidence>
<dbReference type="Proteomes" id="UP000886886">
    <property type="component" value="Unassembled WGS sequence"/>
</dbReference>
<dbReference type="EMBL" id="DVFT01000019">
    <property type="protein sequence ID" value="HIQ95198.1"/>
    <property type="molecule type" value="Genomic_DNA"/>
</dbReference>
<reference evidence="1" key="1">
    <citation type="submission" date="2020-10" db="EMBL/GenBank/DDBJ databases">
        <authorList>
            <person name="Gilroy R."/>
        </authorList>
    </citation>
    <scope>NUCLEOTIDE SEQUENCE</scope>
    <source>
        <strain evidence="1">ChiSjej3B21-11622</strain>
    </source>
</reference>
<evidence type="ECO:0000313" key="1">
    <source>
        <dbReference type="EMBL" id="HIQ95198.1"/>
    </source>
</evidence>
<dbReference type="InterPro" id="IPR023214">
    <property type="entry name" value="HAD_sf"/>
</dbReference>
<dbReference type="InterPro" id="IPR000150">
    <property type="entry name" value="Cof"/>
</dbReference>
<accession>A0A9D0ZT80</accession>
<gene>
    <name evidence="1" type="ORF">IAB26_01410</name>
</gene>
<dbReference type="GO" id="GO:0016791">
    <property type="term" value="F:phosphatase activity"/>
    <property type="evidence" value="ECO:0007669"/>
    <property type="project" value="TreeGrafter"/>
</dbReference>
<protein>
    <submittedName>
        <fullName evidence="1">HAD family hydrolase</fullName>
    </submittedName>
</protein>
<dbReference type="NCBIfam" id="TIGR00099">
    <property type="entry name" value="Cof-subfamily"/>
    <property type="match status" value="1"/>
</dbReference>
<dbReference type="PANTHER" id="PTHR10000">
    <property type="entry name" value="PHOSPHOSERINE PHOSPHATASE"/>
    <property type="match status" value="1"/>
</dbReference>
<organism evidence="1 2">
    <name type="scientific">Candidatus Limivivens merdigallinarum</name>
    <dbReference type="NCBI Taxonomy" id="2840859"/>
    <lineage>
        <taxon>Bacteria</taxon>
        <taxon>Bacillati</taxon>
        <taxon>Bacillota</taxon>
        <taxon>Clostridia</taxon>
        <taxon>Lachnospirales</taxon>
        <taxon>Lachnospiraceae</taxon>
        <taxon>Lachnospiraceae incertae sedis</taxon>
        <taxon>Candidatus Limivivens</taxon>
    </lineage>
</organism>
<dbReference type="AlphaFoldDB" id="A0A9D0ZT80"/>
<dbReference type="GO" id="GO:0000287">
    <property type="term" value="F:magnesium ion binding"/>
    <property type="evidence" value="ECO:0007669"/>
    <property type="project" value="TreeGrafter"/>
</dbReference>
<dbReference type="SFLD" id="SFLDS00003">
    <property type="entry name" value="Haloacid_Dehalogenase"/>
    <property type="match status" value="1"/>
</dbReference>
<proteinExistence type="predicted"/>